<sequence>MKRSTFALSIAGLLVVFLLSGCFIITPMVGVSNLINDFEKYWEQESYVALGALYTEPAFVGGTSYTRDQIASLYGLIFLIKDVSYFQFLSDKNISFKTGLNEADVTFLARIGYMDGTFVENNYSWTVVKIGNKWYITQSNSL</sequence>
<reference evidence="1 2" key="1">
    <citation type="submission" date="2017-01" db="EMBL/GenBank/DDBJ databases">
        <authorList>
            <person name="Erauso G."/>
        </authorList>
    </citation>
    <scope>NUCLEOTIDE SEQUENCE [LARGE SCALE GENOMIC DNA]</scope>
    <source>
        <strain evidence="1">MESINF1</strain>
    </source>
</reference>
<dbReference type="RefSeq" id="WP_169698552.1">
    <property type="nucleotide sequence ID" value="NZ_LS974202.1"/>
</dbReference>
<evidence type="ECO:0000313" key="1">
    <source>
        <dbReference type="EMBL" id="SSC12167.1"/>
    </source>
</evidence>
<dbReference type="EMBL" id="LS974202">
    <property type="protein sequence ID" value="SSC12167.1"/>
    <property type="molecule type" value="Genomic_DNA"/>
</dbReference>
<gene>
    <name evidence="1" type="ORF">MESINF_0718</name>
</gene>
<organism evidence="1 2">
    <name type="scientific">Mesotoga infera</name>
    <dbReference type="NCBI Taxonomy" id="1236046"/>
    <lineage>
        <taxon>Bacteria</taxon>
        <taxon>Thermotogati</taxon>
        <taxon>Thermotogota</taxon>
        <taxon>Thermotogae</taxon>
        <taxon>Kosmotogales</taxon>
        <taxon>Kosmotogaceae</taxon>
        <taxon>Mesotoga</taxon>
    </lineage>
</organism>
<keyword evidence="2" id="KW-1185">Reference proteome</keyword>
<name>A0A7Z7PQ83_9BACT</name>
<dbReference type="InterPro" id="IPR032710">
    <property type="entry name" value="NTF2-like_dom_sf"/>
</dbReference>
<dbReference type="PROSITE" id="PS51257">
    <property type="entry name" value="PROKAR_LIPOPROTEIN"/>
    <property type="match status" value="1"/>
</dbReference>
<evidence type="ECO:0000313" key="2">
    <source>
        <dbReference type="Proteomes" id="UP000250796"/>
    </source>
</evidence>
<dbReference type="SUPFAM" id="SSF54427">
    <property type="entry name" value="NTF2-like"/>
    <property type="match status" value="1"/>
</dbReference>
<proteinExistence type="predicted"/>
<protein>
    <submittedName>
        <fullName evidence="1">Uncharacterized protein</fullName>
    </submittedName>
</protein>
<dbReference type="KEGG" id="minf:MESINF_0718"/>
<dbReference type="Proteomes" id="UP000250796">
    <property type="component" value="Chromosome MESINF"/>
</dbReference>
<dbReference type="AlphaFoldDB" id="A0A7Z7PQ83"/>
<accession>A0A7Z7PQ83</accession>